<feature type="transmembrane region" description="Helical" evidence="4">
    <location>
        <begin position="237"/>
        <end position="259"/>
    </location>
</feature>
<comment type="caution">
    <text evidence="6">The sequence shown here is derived from an EMBL/GenBank/DDBJ whole genome shotgun (WGS) entry which is preliminary data.</text>
</comment>
<evidence type="ECO:0000259" key="5">
    <source>
        <dbReference type="PROSITE" id="PS50043"/>
    </source>
</evidence>
<name>A0A9D1GN19_9BACT</name>
<evidence type="ECO:0000256" key="2">
    <source>
        <dbReference type="ARBA" id="ARBA00023125"/>
    </source>
</evidence>
<keyword evidence="4" id="KW-1133">Transmembrane helix</keyword>
<dbReference type="PROSITE" id="PS50043">
    <property type="entry name" value="HTH_LUXR_2"/>
    <property type="match status" value="1"/>
</dbReference>
<sequence length="534" mass="57856">MYSAGTVLILAAVLAWLAFKELPGSYGLLLPTGSMGGAAFRILSVLLTAGAMLTPAVVRLGEGLVYGTGVEAGQMVIILLAALLSAVILDRFALMPSVCTAFVGAMEGFRLVARDDLPVDLQPLLNWGAAVFAAFLLAWMLDLALKSLFVKSGIHIITLSYWMKYVAFAGMCLGFAAAGASCGAVFHAAGAAAGLSPAITAAGAGAVLALLGSTVLHRSYSAADRRYELSLHSAISVSLSMSVVLICFSSSSFCGLIHMEAAPQSVPALTCAALLGVSASRRNFALEPSAAGKSFAGLILSPALALVTVYFSFSLIRRSDNSSYPMVLAVFVLLMAGMAGLHLYRAVRRSREETDRLLAAQQQQIYENQKALNSMELKAVLDENDHLHDTLERKRRELVDIALNIGEQKEYLNAIAEKLRGISSADSPEDKDRMLSELEREIQQRLQNDNRLDDFYARVELLHKDFSVKLAESFPTLTAQERKLATLLRLGFSTKYIASLMYITPKSVEIERYRLRRKLGLKRSDNLITFIKSI</sequence>
<dbReference type="PROSITE" id="PS00622">
    <property type="entry name" value="HTH_LUXR_1"/>
    <property type="match status" value="1"/>
</dbReference>
<dbReference type="SUPFAM" id="SSF46894">
    <property type="entry name" value="C-terminal effector domain of the bipartite response regulators"/>
    <property type="match status" value="1"/>
</dbReference>
<dbReference type="PANTHER" id="PTHR44688">
    <property type="entry name" value="DNA-BINDING TRANSCRIPTIONAL ACTIVATOR DEVR_DOSR"/>
    <property type="match status" value="1"/>
</dbReference>
<dbReference type="InterPro" id="IPR016032">
    <property type="entry name" value="Sig_transdc_resp-reg_C-effctor"/>
</dbReference>
<dbReference type="EMBL" id="DVLC01000094">
    <property type="protein sequence ID" value="HIT47176.1"/>
    <property type="molecule type" value="Genomic_DNA"/>
</dbReference>
<feature type="transmembrane region" description="Helical" evidence="4">
    <location>
        <begin position="195"/>
        <end position="216"/>
    </location>
</feature>
<keyword evidence="1" id="KW-0805">Transcription regulation</keyword>
<reference evidence="6" key="2">
    <citation type="journal article" date="2021" name="PeerJ">
        <title>Extensive microbial diversity within the chicken gut microbiome revealed by metagenomics and culture.</title>
        <authorList>
            <person name="Gilroy R."/>
            <person name="Ravi A."/>
            <person name="Getino M."/>
            <person name="Pursley I."/>
            <person name="Horton D.L."/>
            <person name="Alikhan N.F."/>
            <person name="Baker D."/>
            <person name="Gharbi K."/>
            <person name="Hall N."/>
            <person name="Watson M."/>
            <person name="Adriaenssens E.M."/>
            <person name="Foster-Nyarko E."/>
            <person name="Jarju S."/>
            <person name="Secka A."/>
            <person name="Antonio M."/>
            <person name="Oren A."/>
            <person name="Chaudhuri R.R."/>
            <person name="La Ragione R."/>
            <person name="Hildebrand F."/>
            <person name="Pallen M.J."/>
        </authorList>
    </citation>
    <scope>NUCLEOTIDE SEQUENCE</scope>
    <source>
        <strain evidence="6">ChiHecec2B26-709</strain>
    </source>
</reference>
<evidence type="ECO:0000256" key="3">
    <source>
        <dbReference type="ARBA" id="ARBA00023163"/>
    </source>
</evidence>
<dbReference type="SMART" id="SM00421">
    <property type="entry name" value="HTH_LUXR"/>
    <property type="match status" value="1"/>
</dbReference>
<feature type="transmembrane region" description="Helical" evidence="4">
    <location>
        <begin position="124"/>
        <end position="145"/>
    </location>
</feature>
<keyword evidence="4" id="KW-0472">Membrane</keyword>
<feature type="transmembrane region" description="Helical" evidence="4">
    <location>
        <begin position="322"/>
        <end position="344"/>
    </location>
</feature>
<keyword evidence="3" id="KW-0804">Transcription</keyword>
<dbReference type="GO" id="GO:0006355">
    <property type="term" value="P:regulation of DNA-templated transcription"/>
    <property type="evidence" value="ECO:0007669"/>
    <property type="project" value="InterPro"/>
</dbReference>
<proteinExistence type="predicted"/>
<dbReference type="Proteomes" id="UP000886881">
    <property type="component" value="Unassembled WGS sequence"/>
</dbReference>
<evidence type="ECO:0000313" key="7">
    <source>
        <dbReference type="Proteomes" id="UP000886881"/>
    </source>
</evidence>
<feature type="transmembrane region" description="Helical" evidence="4">
    <location>
        <begin position="296"/>
        <end position="316"/>
    </location>
</feature>
<accession>A0A9D1GN19</accession>
<dbReference type="Gene3D" id="1.10.10.10">
    <property type="entry name" value="Winged helix-like DNA-binding domain superfamily/Winged helix DNA-binding domain"/>
    <property type="match status" value="1"/>
</dbReference>
<dbReference type="InterPro" id="IPR000792">
    <property type="entry name" value="Tscrpt_reg_LuxR_C"/>
</dbReference>
<evidence type="ECO:0000256" key="1">
    <source>
        <dbReference type="ARBA" id="ARBA00023015"/>
    </source>
</evidence>
<feature type="transmembrane region" description="Helical" evidence="4">
    <location>
        <begin position="36"/>
        <end position="57"/>
    </location>
</feature>
<feature type="domain" description="HTH luxR-type" evidence="5">
    <location>
        <begin position="470"/>
        <end position="534"/>
    </location>
</feature>
<keyword evidence="4" id="KW-0812">Transmembrane</keyword>
<organism evidence="6 7">
    <name type="scientific">Candidatus Cryptobacteroides merdipullorum</name>
    <dbReference type="NCBI Taxonomy" id="2840771"/>
    <lineage>
        <taxon>Bacteria</taxon>
        <taxon>Pseudomonadati</taxon>
        <taxon>Bacteroidota</taxon>
        <taxon>Bacteroidia</taxon>
        <taxon>Bacteroidales</taxon>
        <taxon>Candidatus Cryptobacteroides</taxon>
    </lineage>
</organism>
<dbReference type="InterPro" id="IPR036388">
    <property type="entry name" value="WH-like_DNA-bd_sf"/>
</dbReference>
<gene>
    <name evidence="6" type="ORF">IAC35_04890</name>
</gene>
<evidence type="ECO:0000313" key="6">
    <source>
        <dbReference type="EMBL" id="HIT47176.1"/>
    </source>
</evidence>
<feature type="transmembrane region" description="Helical" evidence="4">
    <location>
        <begin position="64"/>
        <end position="88"/>
    </location>
</feature>
<dbReference type="Pfam" id="PF00196">
    <property type="entry name" value="GerE"/>
    <property type="match status" value="1"/>
</dbReference>
<protein>
    <recommendedName>
        <fullName evidence="5">HTH luxR-type domain-containing protein</fullName>
    </recommendedName>
</protein>
<dbReference type="AlphaFoldDB" id="A0A9D1GN19"/>
<feature type="transmembrane region" description="Helical" evidence="4">
    <location>
        <begin position="165"/>
        <end position="189"/>
    </location>
</feature>
<dbReference type="GO" id="GO:0003677">
    <property type="term" value="F:DNA binding"/>
    <property type="evidence" value="ECO:0007669"/>
    <property type="project" value="UniProtKB-KW"/>
</dbReference>
<evidence type="ECO:0000256" key="4">
    <source>
        <dbReference type="SAM" id="Phobius"/>
    </source>
</evidence>
<keyword evidence="2" id="KW-0238">DNA-binding</keyword>
<dbReference type="PANTHER" id="PTHR44688:SF16">
    <property type="entry name" value="DNA-BINDING TRANSCRIPTIONAL ACTIVATOR DEVR_DOSR"/>
    <property type="match status" value="1"/>
</dbReference>
<reference evidence="6" key="1">
    <citation type="submission" date="2020-10" db="EMBL/GenBank/DDBJ databases">
        <authorList>
            <person name="Gilroy R."/>
        </authorList>
    </citation>
    <scope>NUCLEOTIDE SEQUENCE</scope>
    <source>
        <strain evidence="6">ChiHecec2B26-709</strain>
    </source>
</reference>